<dbReference type="SUPFAM" id="SSF55729">
    <property type="entry name" value="Acyl-CoA N-acyltransferases (Nat)"/>
    <property type="match status" value="1"/>
</dbReference>
<organism evidence="2 3">
    <name type="scientific">Lamprobacter modestohalophilus</name>
    <dbReference type="NCBI Taxonomy" id="1064514"/>
    <lineage>
        <taxon>Bacteria</taxon>
        <taxon>Pseudomonadati</taxon>
        <taxon>Pseudomonadota</taxon>
        <taxon>Gammaproteobacteria</taxon>
        <taxon>Chromatiales</taxon>
        <taxon>Chromatiaceae</taxon>
        <taxon>Lamprobacter</taxon>
    </lineage>
</organism>
<dbReference type="InterPro" id="IPR016181">
    <property type="entry name" value="Acyl_CoA_acyltransferase"/>
</dbReference>
<keyword evidence="3" id="KW-1185">Reference proteome</keyword>
<dbReference type="CDD" id="cd04301">
    <property type="entry name" value="NAT_SF"/>
    <property type="match status" value="1"/>
</dbReference>
<dbReference type="Gene3D" id="3.40.630.30">
    <property type="match status" value="1"/>
</dbReference>
<dbReference type="Proteomes" id="UP001138768">
    <property type="component" value="Unassembled WGS sequence"/>
</dbReference>
<reference evidence="2 3" key="1">
    <citation type="journal article" date="2020" name="Microorganisms">
        <title>Osmotic Adaptation and Compatible Solute Biosynthesis of Phototrophic Bacteria as Revealed from Genome Analyses.</title>
        <authorList>
            <person name="Imhoff J.F."/>
            <person name="Rahn T."/>
            <person name="Kunzel S."/>
            <person name="Keller A."/>
            <person name="Neulinger S.C."/>
        </authorList>
    </citation>
    <scope>NUCLEOTIDE SEQUENCE [LARGE SCALE GENOMIC DNA]</scope>
    <source>
        <strain evidence="2 3">DSM 25653</strain>
    </source>
</reference>
<evidence type="ECO:0000259" key="1">
    <source>
        <dbReference type="PROSITE" id="PS51186"/>
    </source>
</evidence>
<dbReference type="RefSeq" id="WP_200247519.1">
    <property type="nucleotide sequence ID" value="NZ_NRRY01000041.1"/>
</dbReference>
<comment type="caution">
    <text evidence="2">The sequence shown here is derived from an EMBL/GenBank/DDBJ whole genome shotgun (WGS) entry which is preliminary data.</text>
</comment>
<dbReference type="PROSITE" id="PS51186">
    <property type="entry name" value="GNAT"/>
    <property type="match status" value="1"/>
</dbReference>
<dbReference type="EMBL" id="NRRY01000041">
    <property type="protein sequence ID" value="MBK1620500.1"/>
    <property type="molecule type" value="Genomic_DNA"/>
</dbReference>
<feature type="domain" description="N-acetyltransferase" evidence="1">
    <location>
        <begin position="1"/>
        <end position="156"/>
    </location>
</feature>
<evidence type="ECO:0000313" key="3">
    <source>
        <dbReference type="Proteomes" id="UP001138768"/>
    </source>
</evidence>
<proteinExistence type="predicted"/>
<accession>A0A9X0WBF3</accession>
<dbReference type="InterPro" id="IPR000182">
    <property type="entry name" value="GNAT_dom"/>
</dbReference>
<dbReference type="AlphaFoldDB" id="A0A9X0WBF3"/>
<dbReference type="Pfam" id="PF13508">
    <property type="entry name" value="Acetyltransf_7"/>
    <property type="match status" value="1"/>
</dbReference>
<name>A0A9X0WBF3_9GAMM</name>
<sequence length="179" mass="19334">MPFSTDTQGRDEAIIELFRATFTASEGAEEGALIGDLVRNLLASTAQQDRFVFIAEEDGAIIGGILSSRLTYEQDQRTVFVLAPVAVATDQQGKGIGQRLLNHGLAALRSAGVDIVMTYGDPGYYAKVGFKPISEADAPAPFKLQRPEGWLAQSLTDRAMSPLKGPSRCVEALNDPVYW</sequence>
<evidence type="ECO:0000313" key="2">
    <source>
        <dbReference type="EMBL" id="MBK1620500.1"/>
    </source>
</evidence>
<protein>
    <submittedName>
        <fullName evidence="2">GNAT family N-acetyltransferase</fullName>
    </submittedName>
</protein>
<gene>
    <name evidence="2" type="ORF">CKO42_19095</name>
</gene>
<dbReference type="GO" id="GO:0016747">
    <property type="term" value="F:acyltransferase activity, transferring groups other than amino-acyl groups"/>
    <property type="evidence" value="ECO:0007669"/>
    <property type="project" value="InterPro"/>
</dbReference>